<reference evidence="3" key="1">
    <citation type="journal article" date="2019" name="Int. J. Syst. Evol. Microbiol.">
        <title>The Global Catalogue of Microorganisms (GCM) 10K type strain sequencing project: providing services to taxonomists for standard genome sequencing and annotation.</title>
        <authorList>
            <consortium name="The Broad Institute Genomics Platform"/>
            <consortium name="The Broad Institute Genome Sequencing Center for Infectious Disease"/>
            <person name="Wu L."/>
            <person name="Ma J."/>
        </authorList>
    </citation>
    <scope>NUCLEOTIDE SEQUENCE [LARGE SCALE GENOMIC DNA]</scope>
    <source>
        <strain evidence="3">JCM 17923</strain>
    </source>
</reference>
<gene>
    <name evidence="2" type="ORF">GCM10023185_20620</name>
</gene>
<organism evidence="2 3">
    <name type="scientific">Hymenobacter saemangeumensis</name>
    <dbReference type="NCBI Taxonomy" id="1084522"/>
    <lineage>
        <taxon>Bacteria</taxon>
        <taxon>Pseudomonadati</taxon>
        <taxon>Bacteroidota</taxon>
        <taxon>Cytophagia</taxon>
        <taxon>Cytophagales</taxon>
        <taxon>Hymenobacteraceae</taxon>
        <taxon>Hymenobacter</taxon>
    </lineage>
</organism>
<sequence length="71" mass="7867">MEYVRNVGGKRSPQQVGIKQVATYPLYAGWHAGWYSTPVQGPHRQPPSPQLTQEVRANEACATSNEYHAGN</sequence>
<feature type="region of interest" description="Disordered" evidence="1">
    <location>
        <begin position="38"/>
        <end position="57"/>
    </location>
</feature>
<dbReference type="Proteomes" id="UP001501153">
    <property type="component" value="Unassembled WGS sequence"/>
</dbReference>
<evidence type="ECO:0000313" key="3">
    <source>
        <dbReference type="Proteomes" id="UP001501153"/>
    </source>
</evidence>
<comment type="caution">
    <text evidence="2">The sequence shown here is derived from an EMBL/GenBank/DDBJ whole genome shotgun (WGS) entry which is preliminary data.</text>
</comment>
<protein>
    <submittedName>
        <fullName evidence="2">Uncharacterized protein</fullName>
    </submittedName>
</protein>
<keyword evidence="3" id="KW-1185">Reference proteome</keyword>
<proteinExistence type="predicted"/>
<evidence type="ECO:0000256" key="1">
    <source>
        <dbReference type="SAM" id="MobiDB-lite"/>
    </source>
</evidence>
<evidence type="ECO:0000313" key="2">
    <source>
        <dbReference type="EMBL" id="GAA4356652.1"/>
    </source>
</evidence>
<name>A0ABP8IDI7_9BACT</name>
<accession>A0ABP8IDI7</accession>
<dbReference type="EMBL" id="BAABGZ010000020">
    <property type="protein sequence ID" value="GAA4356652.1"/>
    <property type="molecule type" value="Genomic_DNA"/>
</dbReference>